<evidence type="ECO:0000313" key="12">
    <source>
        <dbReference type="Proteomes" id="UP001374579"/>
    </source>
</evidence>
<evidence type="ECO:0000259" key="10">
    <source>
        <dbReference type="Pfam" id="PF01094"/>
    </source>
</evidence>
<dbReference type="Gene3D" id="3.40.50.2300">
    <property type="match status" value="4"/>
</dbReference>
<keyword evidence="4 8" id="KW-0472">Membrane</keyword>
<dbReference type="GO" id="GO:0016020">
    <property type="term" value="C:membrane"/>
    <property type="evidence" value="ECO:0007669"/>
    <property type="project" value="UniProtKB-SubCell"/>
</dbReference>
<proteinExistence type="predicted"/>
<dbReference type="Proteomes" id="UP001374579">
    <property type="component" value="Unassembled WGS sequence"/>
</dbReference>
<feature type="region of interest" description="Disordered" evidence="7">
    <location>
        <begin position="1590"/>
        <end position="1711"/>
    </location>
</feature>
<feature type="domain" description="Receptor ligand binding region" evidence="10">
    <location>
        <begin position="100"/>
        <end position="473"/>
    </location>
</feature>
<dbReference type="Pfam" id="PF01094">
    <property type="entry name" value="ANF_receptor"/>
    <property type="match status" value="2"/>
</dbReference>
<feature type="region of interest" description="Disordered" evidence="7">
    <location>
        <begin position="1172"/>
        <end position="1206"/>
    </location>
</feature>
<dbReference type="SUPFAM" id="SSF53822">
    <property type="entry name" value="Periplasmic binding protein-like I"/>
    <property type="match status" value="2"/>
</dbReference>
<name>A0AAN9GC10_9CAEN</name>
<comment type="caution">
    <text evidence="11">The sequence shown here is derived from an EMBL/GenBank/DDBJ whole genome shotgun (WGS) entry which is preliminary data.</text>
</comment>
<feature type="compositionally biased region" description="Acidic residues" evidence="7">
    <location>
        <begin position="1342"/>
        <end position="1353"/>
    </location>
</feature>
<reference evidence="11 12" key="1">
    <citation type="submission" date="2024-02" db="EMBL/GenBank/DDBJ databases">
        <title>Chromosome-scale genome assembly of the rough periwinkle Littorina saxatilis.</title>
        <authorList>
            <person name="De Jode A."/>
            <person name="Faria R."/>
            <person name="Formenti G."/>
            <person name="Sims Y."/>
            <person name="Smith T.P."/>
            <person name="Tracey A."/>
            <person name="Wood J.M.D."/>
            <person name="Zagrodzka Z.B."/>
            <person name="Johannesson K."/>
            <person name="Butlin R.K."/>
            <person name="Leder E.H."/>
        </authorList>
    </citation>
    <scope>NUCLEOTIDE SEQUENCE [LARGE SCALE GENOMIC DNA]</scope>
    <source>
        <strain evidence="11">Snail1</strain>
        <tissue evidence="11">Muscle</tissue>
    </source>
</reference>
<dbReference type="GO" id="GO:0004930">
    <property type="term" value="F:G protein-coupled receptor activity"/>
    <property type="evidence" value="ECO:0007669"/>
    <property type="project" value="InterPro"/>
</dbReference>
<accession>A0AAN9GC10</accession>
<feature type="domain" description="Receptor ligand binding region" evidence="10">
    <location>
        <begin position="581"/>
        <end position="920"/>
    </location>
</feature>
<evidence type="ECO:0000256" key="5">
    <source>
        <dbReference type="ARBA" id="ARBA00023170"/>
    </source>
</evidence>
<feature type="region of interest" description="Disordered" evidence="7">
    <location>
        <begin position="1393"/>
        <end position="1433"/>
    </location>
</feature>
<dbReference type="PRINTS" id="PR00248">
    <property type="entry name" value="GPCRMGR"/>
</dbReference>
<keyword evidence="9" id="KW-0732">Signal</keyword>
<keyword evidence="3 8" id="KW-1133">Transmembrane helix</keyword>
<feature type="compositionally biased region" description="Low complexity" evidence="7">
    <location>
        <begin position="1468"/>
        <end position="1502"/>
    </location>
</feature>
<keyword evidence="12" id="KW-1185">Reference proteome</keyword>
<evidence type="ECO:0000256" key="8">
    <source>
        <dbReference type="SAM" id="Phobius"/>
    </source>
</evidence>
<evidence type="ECO:0000256" key="9">
    <source>
        <dbReference type="SAM" id="SignalP"/>
    </source>
</evidence>
<evidence type="ECO:0000313" key="11">
    <source>
        <dbReference type="EMBL" id="KAK7102049.1"/>
    </source>
</evidence>
<evidence type="ECO:0000256" key="6">
    <source>
        <dbReference type="ARBA" id="ARBA00023180"/>
    </source>
</evidence>
<feature type="compositionally biased region" description="Low complexity" evidence="7">
    <location>
        <begin position="1617"/>
        <end position="1626"/>
    </location>
</feature>
<gene>
    <name evidence="11" type="ORF">V1264_020336</name>
</gene>
<dbReference type="InterPro" id="IPR001828">
    <property type="entry name" value="ANF_lig-bd_rcpt"/>
</dbReference>
<sequence length="1711" mass="187476">METHNPYTLFLLLRPSPLLLLFVGAILSTTQPANANTAESTCSLGRTSWNPDAPARFGLSISLRKADQILGCGLVSQEALQLYVAAQWVCEKLNADPHGNGSFIPGVQFGFDLLDDCRSSTRAVQYALDYVDLYSGCQAENNSSPQLRLGIVGPTRSSTAEETADSMRSIPIPIISPSATLASLTEGGTPHPNFFRTVPSDKVQIKAIVAILKELRWTFLAVVYTDDNYGVMGSQALREEASKANICINDSIPIGKDTDLNNVVAGLINTRNHAEGQSMAVVYIGEKDKAENLMFNVRSRKSYGLHFIMSDSVSTNTDVFDSGGVENGQNIALGSLTLSPSSIVFQEFETYLNKKYQDVKDGREQDQAIKAFLDSTIKPGEQYEQIPFVPLVVSAVFALAEAARQAHLERCSGNTGVCDELATRVQHGDILDRLKDIQVDFGAMDPSVAPAEYRQKGYVLEFNDNGDVKPKTALPDYTVYSFDHESDPPYLHVGSYSGGALTLSMDRVRMLTKDGQVTSSLQTSVCSGNCAECADNGMIPMAHINGSAYIIGIFSMHERNANQPFKCGDFRNVSNDAIVLEAFLETVEQMRRKTGIDFGAVAFDDCYSSLHITSVLSDFQSGLVPFDKGLFDVCVPQDKVVGVVGCLSSDATLSVASFFTPQRIPTISYASSSPDLDDTINYPYFLRTVPSDEEQAIAMTELIQVMGWEYVGLLYVSNNYGTKGARAFQRAAYDRGVCVASPVAISVNPTNVDEKHLYDAFVALMQQNVKVVVFFGIDTRMADFLRLIESREEQGNIVFIASEEWGTKTDVLAAGKKAARGSITFKVDNTNVDEDTLEALHNRLRNQKPSNQNVNPWFSEFWQHIFDCNIPGGFNNIFQANCDANQRLSVSQVDTMLSDQRVKHVMNAVKAMAEGLAAAKVQICEDSFPCPFLRSDKYANDVFDSIKSQTVSLGSNKKEELFDERGNGNIGFSIYNIKRSTTNPNNYEYELVGGYSKKDGLSVNKEKIVFYKDTGLQLDSLTAVCSDDVCPADCAKAPEEVVTPAPIVKTDDDFRVADLVILIVLVVVCLLLVCGMCVGFNYFRKKVRGLSKELQDQKNEPVYDMARTPQHHVTYSNMDAALRGLSLPLPPRPIQFVNGGMTTCSNSPGDTLDGHTNPSFLSDNALNRCTPAVSESSLVPTTRRRASPPPPPPPNRSPAPPFHHSMSAAPRLERDQASNDSNTTQHDYYMAHSLSSHRELPDVPGGRGENSGVNSPTRALRSLQSMPAGSHGNNNHQHRGGEDIALQSLRRQFNNDPSSLHGGDLKYLNPTEFDSSRFTEGNGNNGNVQYFHMAPSGRLQEEQGEDEDEEEPSDLNTYSLSPHEDDRSTLNAYPMSPQMTRAAAAAAFNGYPARQSLEGPPRERSESLTPVSYSGVIPQRQRSESANFPPNMYNGVIPPLHITSEMRDMLLHQLLADKGIVTEQSYNSNAGSSLQSPSSSSVGSTSPTYRQQQRQNSCYRQQPHPASAHYPSTSQPMSSPALSRSSYPQHSYDDRHTLYGGYPSSTQGGHAQSMQTGIYAPFSQLPDYSMGPQVASLPQTNLSTPYAQLAQGGVPTSQEPEGGAGSRGEPTLDRGNSDSGSAASGDTVTQDQHPPPVNFTLQSLESLDDQSLQQQDQQPQGQQQQQQQQQEQRQQQQQQQQQQPQHQLQQPGEPNKDASTPYGMQLNITRV</sequence>
<keyword evidence="2 8" id="KW-0812">Transmembrane</keyword>
<evidence type="ECO:0000256" key="3">
    <source>
        <dbReference type="ARBA" id="ARBA00022989"/>
    </source>
</evidence>
<feature type="region of interest" description="Disordered" evidence="7">
    <location>
        <begin position="1138"/>
        <end position="1160"/>
    </location>
</feature>
<organism evidence="11 12">
    <name type="scientific">Littorina saxatilis</name>
    <dbReference type="NCBI Taxonomy" id="31220"/>
    <lineage>
        <taxon>Eukaryota</taxon>
        <taxon>Metazoa</taxon>
        <taxon>Spiralia</taxon>
        <taxon>Lophotrochozoa</taxon>
        <taxon>Mollusca</taxon>
        <taxon>Gastropoda</taxon>
        <taxon>Caenogastropoda</taxon>
        <taxon>Littorinimorpha</taxon>
        <taxon>Littorinoidea</taxon>
        <taxon>Littorinidae</taxon>
        <taxon>Littorina</taxon>
    </lineage>
</organism>
<dbReference type="PANTHER" id="PTHR24060">
    <property type="entry name" value="METABOTROPIC GLUTAMATE RECEPTOR"/>
    <property type="match status" value="1"/>
</dbReference>
<evidence type="ECO:0000256" key="7">
    <source>
        <dbReference type="SAM" id="MobiDB-lite"/>
    </source>
</evidence>
<feature type="region of interest" description="Disordered" evidence="7">
    <location>
        <begin position="1338"/>
        <end position="1373"/>
    </location>
</feature>
<feature type="compositionally biased region" description="Low complexity" evidence="7">
    <location>
        <begin position="1641"/>
        <end position="1693"/>
    </location>
</feature>
<feature type="compositionally biased region" description="Pro residues" evidence="7">
    <location>
        <begin position="1187"/>
        <end position="1201"/>
    </location>
</feature>
<evidence type="ECO:0000256" key="2">
    <source>
        <dbReference type="ARBA" id="ARBA00022692"/>
    </source>
</evidence>
<keyword evidence="5" id="KW-0675">Receptor</keyword>
<feature type="region of interest" description="Disordered" evidence="7">
    <location>
        <begin position="1467"/>
        <end position="1552"/>
    </location>
</feature>
<keyword evidence="6" id="KW-0325">Glycoprotein</keyword>
<comment type="subcellular location">
    <subcellularLocation>
        <location evidence="1">Membrane</location>
        <topology evidence="1">Multi-pass membrane protein</topology>
    </subcellularLocation>
</comment>
<feature type="compositionally biased region" description="Polar residues" evidence="7">
    <location>
        <begin position="1140"/>
        <end position="1160"/>
    </location>
</feature>
<evidence type="ECO:0000256" key="1">
    <source>
        <dbReference type="ARBA" id="ARBA00004141"/>
    </source>
</evidence>
<feature type="transmembrane region" description="Helical" evidence="8">
    <location>
        <begin position="1059"/>
        <end position="1083"/>
    </location>
</feature>
<dbReference type="InterPro" id="IPR000337">
    <property type="entry name" value="GPCR_3"/>
</dbReference>
<protein>
    <recommendedName>
        <fullName evidence="10">Receptor ligand binding region domain-containing protein</fullName>
    </recommendedName>
</protein>
<feature type="chain" id="PRO_5043038450" description="Receptor ligand binding region domain-containing protein" evidence="9">
    <location>
        <begin position="36"/>
        <end position="1711"/>
    </location>
</feature>
<feature type="compositionally biased region" description="Polar residues" evidence="7">
    <location>
        <begin position="1543"/>
        <end position="1552"/>
    </location>
</feature>
<evidence type="ECO:0000256" key="4">
    <source>
        <dbReference type="ARBA" id="ARBA00023136"/>
    </source>
</evidence>
<feature type="signal peptide" evidence="9">
    <location>
        <begin position="1"/>
        <end position="35"/>
    </location>
</feature>
<feature type="region of interest" description="Disordered" evidence="7">
    <location>
        <begin position="1237"/>
        <end position="1258"/>
    </location>
</feature>
<dbReference type="EMBL" id="JBAMIC010000010">
    <property type="protein sequence ID" value="KAK7102049.1"/>
    <property type="molecule type" value="Genomic_DNA"/>
</dbReference>
<dbReference type="InterPro" id="IPR050726">
    <property type="entry name" value="mGluR"/>
</dbReference>
<feature type="compositionally biased region" description="Polar residues" evidence="7">
    <location>
        <begin position="1510"/>
        <end position="1529"/>
    </location>
</feature>
<dbReference type="InterPro" id="IPR028082">
    <property type="entry name" value="Peripla_BP_I"/>
</dbReference>